<proteinExistence type="predicted"/>
<sequence length="148" mass="16718">MMFFTDLPFDLHDHIVSFFEGGTSSHEHQTTDVHMFLPSSEKLTVEMVAGDGDIYIVENSMYPIIFDSVILHPLDSIVDKESLGDNFDQFIEVDENTGKEHLFAIPLDADSPLFEGLNVEHASSFIAVMMKDRPVNEFGLEILGEMYN</sequence>
<protein>
    <submittedName>
        <fullName evidence="1">Uncharacterized protein</fullName>
    </submittedName>
</protein>
<comment type="caution">
    <text evidence="1">The sequence shown here is derived from an EMBL/GenBank/DDBJ whole genome shotgun (WGS) entry which is preliminary data.</text>
</comment>
<dbReference type="OrthoDB" id="2889659at2"/>
<reference evidence="1 2" key="1">
    <citation type="submission" date="2017-10" db="EMBL/GenBank/DDBJ databases">
        <title>Bacillus sp. nov., a halophilic bacterium isolated from a Keqin Lake.</title>
        <authorList>
            <person name="Wang H."/>
        </authorList>
    </citation>
    <scope>NUCLEOTIDE SEQUENCE [LARGE SCALE GENOMIC DNA]</scope>
    <source>
        <strain evidence="1 2">KCTC 13187</strain>
    </source>
</reference>
<keyword evidence="2" id="KW-1185">Reference proteome</keyword>
<name>A0A3A9K3X1_9BACI</name>
<evidence type="ECO:0000313" key="2">
    <source>
        <dbReference type="Proteomes" id="UP000281498"/>
    </source>
</evidence>
<dbReference type="Proteomes" id="UP000281498">
    <property type="component" value="Unassembled WGS sequence"/>
</dbReference>
<accession>A0A3A9K3X1</accession>
<evidence type="ECO:0000313" key="1">
    <source>
        <dbReference type="EMBL" id="RKL67327.1"/>
    </source>
</evidence>
<dbReference type="EMBL" id="PDOE01000004">
    <property type="protein sequence ID" value="RKL67327.1"/>
    <property type="molecule type" value="Genomic_DNA"/>
</dbReference>
<dbReference type="AlphaFoldDB" id="A0A3A9K3X1"/>
<dbReference type="Gene3D" id="3.40.190.10">
    <property type="entry name" value="Periplasmic binding protein-like II"/>
    <property type="match status" value="1"/>
</dbReference>
<gene>
    <name evidence="1" type="ORF">CR203_11460</name>
</gene>
<organism evidence="1 2">
    <name type="scientific">Salipaludibacillus neizhouensis</name>
    <dbReference type="NCBI Taxonomy" id="885475"/>
    <lineage>
        <taxon>Bacteria</taxon>
        <taxon>Bacillati</taxon>
        <taxon>Bacillota</taxon>
        <taxon>Bacilli</taxon>
        <taxon>Bacillales</taxon>
        <taxon>Bacillaceae</taxon>
    </lineage>
</organism>